<feature type="region of interest" description="Disordered" evidence="1">
    <location>
        <begin position="1"/>
        <end position="38"/>
    </location>
</feature>
<accession>A0A1B6F2V6</accession>
<proteinExistence type="predicted"/>
<evidence type="ECO:0000256" key="1">
    <source>
        <dbReference type="SAM" id="MobiDB-lite"/>
    </source>
</evidence>
<sequence length="107" mass="12693">GIVPSKKRWERKQKARDRTVKFQGQTTNQINDKQSTLERRKKNFAFSKKFPFMKNKDDKLEDGLDPEQQYMLCYTPEDPSNEANDDNIPSYEAVQQVHIKYTRPLII</sequence>
<name>A0A1B6F2V6_9HEMI</name>
<feature type="non-terminal residue" evidence="2">
    <location>
        <position position="107"/>
    </location>
</feature>
<feature type="compositionally biased region" description="Basic residues" evidence="1">
    <location>
        <begin position="1"/>
        <end position="15"/>
    </location>
</feature>
<feature type="compositionally biased region" description="Polar residues" evidence="1">
    <location>
        <begin position="22"/>
        <end position="34"/>
    </location>
</feature>
<organism evidence="2">
    <name type="scientific">Cuerna arida</name>
    <dbReference type="NCBI Taxonomy" id="1464854"/>
    <lineage>
        <taxon>Eukaryota</taxon>
        <taxon>Metazoa</taxon>
        <taxon>Ecdysozoa</taxon>
        <taxon>Arthropoda</taxon>
        <taxon>Hexapoda</taxon>
        <taxon>Insecta</taxon>
        <taxon>Pterygota</taxon>
        <taxon>Neoptera</taxon>
        <taxon>Paraneoptera</taxon>
        <taxon>Hemiptera</taxon>
        <taxon>Auchenorrhyncha</taxon>
        <taxon>Membracoidea</taxon>
        <taxon>Cicadellidae</taxon>
        <taxon>Cicadellinae</taxon>
        <taxon>Proconiini</taxon>
        <taxon>Cuerna</taxon>
    </lineage>
</organism>
<feature type="non-terminal residue" evidence="2">
    <location>
        <position position="1"/>
    </location>
</feature>
<dbReference type="AlphaFoldDB" id="A0A1B6F2V6"/>
<protein>
    <submittedName>
        <fullName evidence="2">Uncharacterized protein</fullName>
    </submittedName>
</protein>
<gene>
    <name evidence="2" type="ORF">g.45401</name>
</gene>
<evidence type="ECO:0000313" key="2">
    <source>
        <dbReference type="EMBL" id="JAS44504.1"/>
    </source>
</evidence>
<reference evidence="2" key="1">
    <citation type="submission" date="2015-11" db="EMBL/GenBank/DDBJ databases">
        <title>De novo transcriptome assembly of four potential Pierce s Disease insect vectors from Arizona vineyards.</title>
        <authorList>
            <person name="Tassone E.E."/>
        </authorList>
    </citation>
    <scope>NUCLEOTIDE SEQUENCE</scope>
</reference>
<dbReference type="EMBL" id="GECZ01025265">
    <property type="protein sequence ID" value="JAS44504.1"/>
    <property type="molecule type" value="Transcribed_RNA"/>
</dbReference>